<reference evidence="1" key="1">
    <citation type="submission" date="2014-11" db="EMBL/GenBank/DDBJ databases">
        <authorList>
            <person name="Amaro Gonzalez C."/>
        </authorList>
    </citation>
    <scope>NUCLEOTIDE SEQUENCE</scope>
</reference>
<sequence length="113" mass="13017">MKNYFFSELAPVATEENNLLAQEISGVNQPIVFTALKIPWESFKENSECFKRELKQLLFAHVHPVPVQTYKKAFICMLFIFSHISSKVRKDQCLSNVTALHIFCILFDTGISF</sequence>
<dbReference type="AlphaFoldDB" id="A0A0E9RQD2"/>
<organism evidence="1">
    <name type="scientific">Anguilla anguilla</name>
    <name type="common">European freshwater eel</name>
    <name type="synonym">Muraena anguilla</name>
    <dbReference type="NCBI Taxonomy" id="7936"/>
    <lineage>
        <taxon>Eukaryota</taxon>
        <taxon>Metazoa</taxon>
        <taxon>Chordata</taxon>
        <taxon>Craniata</taxon>
        <taxon>Vertebrata</taxon>
        <taxon>Euteleostomi</taxon>
        <taxon>Actinopterygii</taxon>
        <taxon>Neopterygii</taxon>
        <taxon>Teleostei</taxon>
        <taxon>Anguilliformes</taxon>
        <taxon>Anguillidae</taxon>
        <taxon>Anguilla</taxon>
    </lineage>
</organism>
<name>A0A0E9RQD2_ANGAN</name>
<reference evidence="1" key="2">
    <citation type="journal article" date="2015" name="Fish Shellfish Immunol.">
        <title>Early steps in the European eel (Anguilla anguilla)-Vibrio vulnificus interaction in the gills: Role of the RtxA13 toxin.</title>
        <authorList>
            <person name="Callol A."/>
            <person name="Pajuelo D."/>
            <person name="Ebbesson L."/>
            <person name="Teles M."/>
            <person name="MacKenzie S."/>
            <person name="Amaro C."/>
        </authorList>
    </citation>
    <scope>NUCLEOTIDE SEQUENCE</scope>
</reference>
<accession>A0A0E9RQD2</accession>
<proteinExistence type="predicted"/>
<protein>
    <submittedName>
        <fullName evidence="1">Uncharacterized protein</fullName>
    </submittedName>
</protein>
<evidence type="ECO:0000313" key="1">
    <source>
        <dbReference type="EMBL" id="JAH31366.1"/>
    </source>
</evidence>
<dbReference type="EMBL" id="GBXM01077211">
    <property type="protein sequence ID" value="JAH31366.1"/>
    <property type="molecule type" value="Transcribed_RNA"/>
</dbReference>